<feature type="domain" description="N-acetyltransferase" evidence="1">
    <location>
        <begin position="11"/>
        <end position="143"/>
    </location>
</feature>
<keyword evidence="3" id="KW-1185">Reference proteome</keyword>
<dbReference type="Pfam" id="PF00583">
    <property type="entry name" value="Acetyltransf_1"/>
    <property type="match status" value="1"/>
</dbReference>
<sequence length="151" mass="16775">MTVNQTPTQTLHYRVAVPDDAARLQTFVKSAYRGESSRQGWTTEADLLNDERISVKACADDDTALIACCEVLRRGPDLAYFGMFAVDPTRQGLGLGRQVLAYAELYCAKTKTGEKKPFPYDELVNGVALRDDLYFDVLEKELPAIPVEVPV</sequence>
<dbReference type="AlphaFoldDB" id="A0A9P1MF49"/>
<dbReference type="OrthoDB" id="5689at2759"/>
<gene>
    <name evidence="2" type="ORF">PPNO1_LOCUS8014</name>
</gene>
<organism evidence="2 3">
    <name type="scientific">Parascedosporium putredinis</name>
    <dbReference type="NCBI Taxonomy" id="1442378"/>
    <lineage>
        <taxon>Eukaryota</taxon>
        <taxon>Fungi</taxon>
        <taxon>Dikarya</taxon>
        <taxon>Ascomycota</taxon>
        <taxon>Pezizomycotina</taxon>
        <taxon>Sordariomycetes</taxon>
        <taxon>Hypocreomycetidae</taxon>
        <taxon>Microascales</taxon>
        <taxon>Microascaceae</taxon>
        <taxon>Parascedosporium</taxon>
    </lineage>
</organism>
<evidence type="ECO:0000313" key="2">
    <source>
        <dbReference type="EMBL" id="CAI4218428.1"/>
    </source>
</evidence>
<name>A0A9P1MF49_9PEZI</name>
<proteinExistence type="predicted"/>
<dbReference type="PROSITE" id="PS51186">
    <property type="entry name" value="GNAT"/>
    <property type="match status" value="1"/>
</dbReference>
<evidence type="ECO:0000259" key="1">
    <source>
        <dbReference type="PROSITE" id="PS51186"/>
    </source>
</evidence>
<dbReference type="EMBL" id="CALLCH030000018">
    <property type="protein sequence ID" value="CAI4218428.1"/>
    <property type="molecule type" value="Genomic_DNA"/>
</dbReference>
<dbReference type="Proteomes" id="UP000838763">
    <property type="component" value="Unassembled WGS sequence"/>
</dbReference>
<dbReference type="InterPro" id="IPR000182">
    <property type="entry name" value="GNAT_dom"/>
</dbReference>
<dbReference type="CDD" id="cd04301">
    <property type="entry name" value="NAT_SF"/>
    <property type="match status" value="1"/>
</dbReference>
<dbReference type="GO" id="GO:0016747">
    <property type="term" value="F:acyltransferase activity, transferring groups other than amino-acyl groups"/>
    <property type="evidence" value="ECO:0007669"/>
    <property type="project" value="InterPro"/>
</dbReference>
<accession>A0A9P1MF49</accession>
<dbReference type="InterPro" id="IPR016181">
    <property type="entry name" value="Acyl_CoA_acyltransferase"/>
</dbReference>
<reference evidence="2" key="1">
    <citation type="submission" date="2022-11" db="EMBL/GenBank/DDBJ databases">
        <authorList>
            <person name="Scott C."/>
            <person name="Bruce N."/>
        </authorList>
    </citation>
    <scope>NUCLEOTIDE SEQUENCE</scope>
</reference>
<evidence type="ECO:0000313" key="3">
    <source>
        <dbReference type="Proteomes" id="UP000838763"/>
    </source>
</evidence>
<protein>
    <recommendedName>
        <fullName evidence="1">N-acetyltransferase domain-containing protein</fullName>
    </recommendedName>
</protein>
<comment type="caution">
    <text evidence="2">The sequence shown here is derived from an EMBL/GenBank/DDBJ whole genome shotgun (WGS) entry which is preliminary data.</text>
</comment>
<dbReference type="SUPFAM" id="SSF55729">
    <property type="entry name" value="Acyl-CoA N-acyltransferases (Nat)"/>
    <property type="match status" value="1"/>
</dbReference>
<dbReference type="Gene3D" id="3.40.630.30">
    <property type="match status" value="1"/>
</dbReference>